<evidence type="ECO:0000313" key="3">
    <source>
        <dbReference type="Proteomes" id="UP000007259"/>
    </source>
</evidence>
<dbReference type="OrthoDB" id="265707at2759"/>
<dbReference type="KEGG" id="lmi:LMXM_15_0185"/>
<dbReference type="OMA" id="CLARMET"/>
<feature type="compositionally biased region" description="Basic and acidic residues" evidence="1">
    <location>
        <begin position="536"/>
        <end position="552"/>
    </location>
</feature>
<sequence>METPAHNGAAAVDAYVAASIPAASTAAVNSATVAPSAELDYAAQRQDVAIDPLPSDALCVSPPTMAQVPLPRLEDGVETAAPSAGTPLPSLSATTTTSAVARESSHPHLHLLHIIQQQQERIAVLQTSLAHASRSAQRSSEALESLQGKQRVPACTGRIRPVGVASSPVGRASAPLPSTAEMASAVANTVRWADSVAVTAMPTSPVSCGSFTEWKDDVPQVVCCSHTPSSPSTSPATFSPLPVILLDITSMFTTRSTRAAAAQPEAQQSSPSTHRRSSETQTYSVATEAATPTDDDIAGSSDAARQLVDRLRGELAGARRRLQAAGTSVLSYRSSILALEQSSAPGASSREPADAVSCNGGPGASHRLDSVPGVDGASCEGAATECIGHDDTRKDMEELQRLRLLLRFSELKKDSDRLAEVEGALRESSAAQLRLRQRCNSLEHENSQRGDCLRAIASCVETTLAASSNGTFGHRRDDSTATATPPIELSDSLVSLLRYVLHLCTDAALTPGAHKEPLPLPYPSLPKARQSSVQSRQDRLHKAVSDSRDGRRSLPLRPPSRMASWHGSGAAAAAGLGERRASKH</sequence>
<feature type="region of interest" description="Disordered" evidence="1">
    <location>
        <begin position="343"/>
        <end position="369"/>
    </location>
</feature>
<feature type="compositionally biased region" description="Low complexity" evidence="1">
    <location>
        <begin position="553"/>
        <end position="576"/>
    </location>
</feature>
<gene>
    <name evidence="2" type="ORF">LMXM_15_0185</name>
</gene>
<proteinExistence type="predicted"/>
<feature type="region of interest" description="Disordered" evidence="1">
    <location>
        <begin position="512"/>
        <end position="584"/>
    </location>
</feature>
<keyword evidence="3" id="KW-1185">Reference proteome</keyword>
<dbReference type="VEuPathDB" id="TriTrypDB:LmxM.15.0185"/>
<evidence type="ECO:0000313" key="2">
    <source>
        <dbReference type="EMBL" id="CBZ25034.1"/>
    </source>
</evidence>
<name>E9AQ16_LEIMU</name>
<evidence type="ECO:0000256" key="1">
    <source>
        <dbReference type="SAM" id="MobiDB-lite"/>
    </source>
</evidence>
<feature type="region of interest" description="Disordered" evidence="1">
    <location>
        <begin position="256"/>
        <end position="301"/>
    </location>
</feature>
<dbReference type="EMBL" id="FR799568">
    <property type="protein sequence ID" value="CBZ25034.1"/>
    <property type="molecule type" value="Genomic_DNA"/>
</dbReference>
<dbReference type="PhylomeDB" id="E9AQ16"/>
<organism evidence="2 3">
    <name type="scientific">Leishmania mexicana (strain MHOM/GT/2001/U1103)</name>
    <dbReference type="NCBI Taxonomy" id="929439"/>
    <lineage>
        <taxon>Eukaryota</taxon>
        <taxon>Discoba</taxon>
        <taxon>Euglenozoa</taxon>
        <taxon>Kinetoplastea</taxon>
        <taxon>Metakinetoplastina</taxon>
        <taxon>Trypanosomatida</taxon>
        <taxon>Trypanosomatidae</taxon>
        <taxon>Leishmaniinae</taxon>
        <taxon>Leishmania</taxon>
    </lineage>
</organism>
<reference evidence="2 3" key="1">
    <citation type="journal article" date="2011" name="Genome Res.">
        <title>Chromosome and gene copy number variation allow major structural change between species and strains of Leishmania.</title>
        <authorList>
            <person name="Rogers M.B."/>
            <person name="Hilley J.D."/>
            <person name="Dickens N.J."/>
            <person name="Wilkes J."/>
            <person name="Bates P.A."/>
            <person name="Depledge D.P."/>
            <person name="Harris D."/>
            <person name="Her Y."/>
            <person name="Herzyk P."/>
            <person name="Imamura H."/>
            <person name="Otto T.D."/>
            <person name="Sanders M."/>
            <person name="Seeger K."/>
            <person name="Dujardin J.C."/>
            <person name="Berriman M."/>
            <person name="Smith D.F."/>
            <person name="Hertz-Fowler C."/>
            <person name="Mottram J.C."/>
        </authorList>
    </citation>
    <scope>NUCLEOTIDE SEQUENCE [LARGE SCALE GENOMIC DNA]</scope>
    <source>
        <strain evidence="2 3">MHOM/GT/2001/U1103</strain>
    </source>
</reference>
<dbReference type="AlphaFoldDB" id="E9AQ16"/>
<dbReference type="Proteomes" id="UP000007259">
    <property type="component" value="Chromosome 15"/>
</dbReference>
<protein>
    <submittedName>
        <fullName evidence="2">Uncharacterized protein</fullName>
    </submittedName>
</protein>
<feature type="compositionally biased region" description="Low complexity" evidence="1">
    <location>
        <begin position="259"/>
        <end position="272"/>
    </location>
</feature>
<dbReference type="RefSeq" id="XP_003873543.1">
    <property type="nucleotide sequence ID" value="XM_003873494.1"/>
</dbReference>
<dbReference type="GeneID" id="13449683"/>
<accession>E9AQ16</accession>